<dbReference type="EMBL" id="LGRX02022018">
    <property type="protein sequence ID" value="KAK3256040.1"/>
    <property type="molecule type" value="Genomic_DNA"/>
</dbReference>
<organism evidence="2 3">
    <name type="scientific">Cymbomonas tetramitiformis</name>
    <dbReference type="NCBI Taxonomy" id="36881"/>
    <lineage>
        <taxon>Eukaryota</taxon>
        <taxon>Viridiplantae</taxon>
        <taxon>Chlorophyta</taxon>
        <taxon>Pyramimonadophyceae</taxon>
        <taxon>Pyramimonadales</taxon>
        <taxon>Pyramimonadaceae</taxon>
        <taxon>Cymbomonas</taxon>
    </lineage>
</organism>
<proteinExistence type="predicted"/>
<feature type="region of interest" description="Disordered" evidence="1">
    <location>
        <begin position="232"/>
        <end position="254"/>
    </location>
</feature>
<accession>A0AAE0KPT7</accession>
<name>A0AAE0KPT7_9CHLO</name>
<comment type="caution">
    <text evidence="2">The sequence shown here is derived from an EMBL/GenBank/DDBJ whole genome shotgun (WGS) entry which is preliminary data.</text>
</comment>
<reference evidence="2 3" key="1">
    <citation type="journal article" date="2015" name="Genome Biol. Evol.">
        <title>Comparative Genomics of a Bacterivorous Green Alga Reveals Evolutionary Causalities and Consequences of Phago-Mixotrophic Mode of Nutrition.</title>
        <authorList>
            <person name="Burns J.A."/>
            <person name="Paasch A."/>
            <person name="Narechania A."/>
            <person name="Kim E."/>
        </authorList>
    </citation>
    <scope>NUCLEOTIDE SEQUENCE [LARGE SCALE GENOMIC DNA]</scope>
    <source>
        <strain evidence="2 3">PLY_AMNH</strain>
    </source>
</reference>
<evidence type="ECO:0000313" key="2">
    <source>
        <dbReference type="EMBL" id="KAK3256040.1"/>
    </source>
</evidence>
<sequence length="254" mass="27516">MGDGAIGRTWTNLYVDGVHVICDVNFCPVDLSGCCWWASIPVGQWGHMHFELGEAVTDDANFMSRVTGGNLDQAPGCLKGQIAEIYMWQVSLERNEIDIISGRLSHGFDNKAPAGYYAAYFNMEEGQGTALIEWWGVYDPAKIFGAIWTQDAPFSSGWHFYSFVSPPPPPPFPPPPSPSPPLPPLPPPSRLPFCMPAIPHCTHPVLPGPPLPSATTLATTCCHHHLHLPPTTASIPSSPGGHRLTNDGRHPGPL</sequence>
<dbReference type="Proteomes" id="UP001190700">
    <property type="component" value="Unassembled WGS sequence"/>
</dbReference>
<evidence type="ECO:0000313" key="3">
    <source>
        <dbReference type="Proteomes" id="UP001190700"/>
    </source>
</evidence>
<evidence type="ECO:0000256" key="1">
    <source>
        <dbReference type="SAM" id="MobiDB-lite"/>
    </source>
</evidence>
<protein>
    <submittedName>
        <fullName evidence="2">Uncharacterized protein</fullName>
    </submittedName>
</protein>
<keyword evidence="3" id="KW-1185">Reference proteome</keyword>
<dbReference type="AlphaFoldDB" id="A0AAE0KPT7"/>
<feature type="compositionally biased region" description="Basic and acidic residues" evidence="1">
    <location>
        <begin position="244"/>
        <end position="254"/>
    </location>
</feature>
<gene>
    <name evidence="2" type="ORF">CYMTET_34805</name>
</gene>